<comment type="caution">
    <text evidence="1">The sequence shown here is derived from an EMBL/GenBank/DDBJ whole genome shotgun (WGS) entry which is preliminary data.</text>
</comment>
<evidence type="ECO:0000313" key="2">
    <source>
        <dbReference type="Proteomes" id="UP000324222"/>
    </source>
</evidence>
<name>A0A5B7EPC9_PORTR</name>
<accession>A0A5B7EPC9</accession>
<organism evidence="1 2">
    <name type="scientific">Portunus trituberculatus</name>
    <name type="common">Swimming crab</name>
    <name type="synonym">Neptunus trituberculatus</name>
    <dbReference type="NCBI Taxonomy" id="210409"/>
    <lineage>
        <taxon>Eukaryota</taxon>
        <taxon>Metazoa</taxon>
        <taxon>Ecdysozoa</taxon>
        <taxon>Arthropoda</taxon>
        <taxon>Crustacea</taxon>
        <taxon>Multicrustacea</taxon>
        <taxon>Malacostraca</taxon>
        <taxon>Eumalacostraca</taxon>
        <taxon>Eucarida</taxon>
        <taxon>Decapoda</taxon>
        <taxon>Pleocyemata</taxon>
        <taxon>Brachyura</taxon>
        <taxon>Eubrachyura</taxon>
        <taxon>Portunoidea</taxon>
        <taxon>Portunidae</taxon>
        <taxon>Portuninae</taxon>
        <taxon>Portunus</taxon>
    </lineage>
</organism>
<evidence type="ECO:0000313" key="1">
    <source>
        <dbReference type="EMBL" id="MPC36550.1"/>
    </source>
</evidence>
<dbReference type="AlphaFoldDB" id="A0A5B7EPC9"/>
<reference evidence="1 2" key="1">
    <citation type="submission" date="2019-05" db="EMBL/GenBank/DDBJ databases">
        <title>Another draft genome of Portunus trituberculatus and its Hox gene families provides insights of decapod evolution.</title>
        <authorList>
            <person name="Jeong J.-H."/>
            <person name="Song I."/>
            <person name="Kim S."/>
            <person name="Choi T."/>
            <person name="Kim D."/>
            <person name="Ryu S."/>
            <person name="Kim W."/>
        </authorList>
    </citation>
    <scope>NUCLEOTIDE SEQUENCE [LARGE SCALE GENOMIC DNA]</scope>
    <source>
        <tissue evidence="1">Muscle</tissue>
    </source>
</reference>
<keyword evidence="2" id="KW-1185">Reference proteome</keyword>
<dbReference type="Proteomes" id="UP000324222">
    <property type="component" value="Unassembled WGS sequence"/>
</dbReference>
<sequence>MFAFKTLTEESSSGGLHLMSLEGPLIVPIKGALLDPLQPQGKPGTQLSQFNLLCVLELIPVMKKTKQTLANTTQQTIKELIWVWASL</sequence>
<proteinExistence type="predicted"/>
<protein>
    <submittedName>
        <fullName evidence="1">Uncharacterized protein</fullName>
    </submittedName>
</protein>
<gene>
    <name evidence="1" type="ORF">E2C01_030012</name>
</gene>
<dbReference type="EMBL" id="VSRR010003545">
    <property type="protein sequence ID" value="MPC36550.1"/>
    <property type="molecule type" value="Genomic_DNA"/>
</dbReference>